<reference evidence="2 3" key="1">
    <citation type="journal article" date="2021" name="Genome Biol. Evol.">
        <title>Complete Genome Sequencing of a Novel Gloeobacter Species from a Waterfall Cave in Mexico.</title>
        <authorList>
            <person name="Saw J.H."/>
            <person name="Cardona T."/>
            <person name="Montejano G."/>
        </authorList>
    </citation>
    <scope>NUCLEOTIDE SEQUENCE [LARGE SCALE GENOMIC DNA]</scope>
    <source>
        <strain evidence="2">MG652769</strain>
    </source>
</reference>
<evidence type="ECO:0000313" key="3">
    <source>
        <dbReference type="Proteomes" id="UP001054846"/>
    </source>
</evidence>
<dbReference type="InterPro" id="IPR012296">
    <property type="entry name" value="Nuclease_put_TT1808"/>
</dbReference>
<feature type="domain" description="Putative restriction endonuclease" evidence="1">
    <location>
        <begin position="12"/>
        <end position="175"/>
    </location>
</feature>
<dbReference type="PANTHER" id="PTHR35400">
    <property type="entry name" value="SLR1083 PROTEIN"/>
    <property type="match status" value="1"/>
</dbReference>
<protein>
    <submittedName>
        <fullName evidence="2">Uma2 family endonuclease</fullName>
    </submittedName>
</protein>
<keyword evidence="2" id="KW-0378">Hydrolase</keyword>
<dbReference type="Pfam" id="PF05685">
    <property type="entry name" value="Uma2"/>
    <property type="match status" value="1"/>
</dbReference>
<gene>
    <name evidence="2" type="ORF">ISF26_14620</name>
</gene>
<dbReference type="InterPro" id="IPR011335">
    <property type="entry name" value="Restrct_endonuc-II-like"/>
</dbReference>
<proteinExistence type="predicted"/>
<evidence type="ECO:0000313" key="2">
    <source>
        <dbReference type="EMBL" id="UFP93040.1"/>
    </source>
</evidence>
<keyword evidence="2" id="KW-0255">Endonuclease</keyword>
<evidence type="ECO:0000259" key="1">
    <source>
        <dbReference type="Pfam" id="PF05685"/>
    </source>
</evidence>
<dbReference type="GO" id="GO:0004519">
    <property type="term" value="F:endonuclease activity"/>
    <property type="evidence" value="ECO:0007669"/>
    <property type="project" value="UniProtKB-KW"/>
</dbReference>
<dbReference type="CDD" id="cd06260">
    <property type="entry name" value="DUF820-like"/>
    <property type="match status" value="1"/>
</dbReference>
<dbReference type="EMBL" id="CP063845">
    <property type="protein sequence ID" value="UFP93040.1"/>
    <property type="molecule type" value="Genomic_DNA"/>
</dbReference>
<keyword evidence="3" id="KW-1185">Reference proteome</keyword>
<accession>A0ABY3PHA9</accession>
<keyword evidence="2" id="KW-0540">Nuclease</keyword>
<name>A0ABY3PHA9_9CYAN</name>
<sequence>MVALSERRFVVAEYHRILEAGVFGLDENIELLQGRILSMPPQGPLHAAVVRRLLQALLALGYPLGQLLCEQPITLSADSEPVPDVSLVEPDPQGLDYEGGHPPPDRVLLVIEVAASTLAADLSIKARAYAAASIPLYWVVDVKNAQLYEHSLPTAEGYAEVVVRTRQESIALPNGSRLEMGLLFRC</sequence>
<dbReference type="Gene3D" id="3.90.1570.10">
    <property type="entry name" value="tt1808, chain A"/>
    <property type="match status" value="1"/>
</dbReference>
<dbReference type="Proteomes" id="UP001054846">
    <property type="component" value="Chromosome"/>
</dbReference>
<dbReference type="SUPFAM" id="SSF52980">
    <property type="entry name" value="Restriction endonuclease-like"/>
    <property type="match status" value="1"/>
</dbReference>
<dbReference type="PANTHER" id="PTHR35400:SF1">
    <property type="entry name" value="SLR1083 PROTEIN"/>
    <property type="match status" value="1"/>
</dbReference>
<dbReference type="InterPro" id="IPR008538">
    <property type="entry name" value="Uma2"/>
</dbReference>
<dbReference type="RefSeq" id="WP_230840046.1">
    <property type="nucleotide sequence ID" value="NZ_CP063845.1"/>
</dbReference>
<organism evidence="2 3">
    <name type="scientific">Gloeobacter morelensis MG652769</name>
    <dbReference type="NCBI Taxonomy" id="2781736"/>
    <lineage>
        <taxon>Bacteria</taxon>
        <taxon>Bacillati</taxon>
        <taxon>Cyanobacteriota</taxon>
        <taxon>Cyanophyceae</taxon>
        <taxon>Gloeobacterales</taxon>
        <taxon>Gloeobacteraceae</taxon>
        <taxon>Gloeobacter</taxon>
        <taxon>Gloeobacter morelensis</taxon>
    </lineage>
</organism>